<dbReference type="GO" id="GO:0005634">
    <property type="term" value="C:nucleus"/>
    <property type="evidence" value="ECO:0007669"/>
    <property type="project" value="UniProtKB-SubCell"/>
</dbReference>
<dbReference type="InterPro" id="IPR036864">
    <property type="entry name" value="Zn2-C6_fun-type_DNA-bd_sf"/>
</dbReference>
<organism evidence="5 6">
    <name type="scientific">Ceratobasidium theobromae</name>
    <dbReference type="NCBI Taxonomy" id="1582974"/>
    <lineage>
        <taxon>Eukaryota</taxon>
        <taxon>Fungi</taxon>
        <taxon>Dikarya</taxon>
        <taxon>Basidiomycota</taxon>
        <taxon>Agaricomycotina</taxon>
        <taxon>Agaricomycetes</taxon>
        <taxon>Cantharellales</taxon>
        <taxon>Ceratobasidiaceae</taxon>
        <taxon>Ceratobasidium</taxon>
    </lineage>
</organism>
<evidence type="ECO:0000313" key="6">
    <source>
        <dbReference type="Proteomes" id="UP000383932"/>
    </source>
</evidence>
<gene>
    <name evidence="5" type="ORF">CTheo_3861</name>
</gene>
<dbReference type="GO" id="GO:0008270">
    <property type="term" value="F:zinc ion binding"/>
    <property type="evidence" value="ECO:0007669"/>
    <property type="project" value="InterPro"/>
</dbReference>
<dbReference type="OrthoDB" id="5419315at2759"/>
<reference evidence="5 6" key="1">
    <citation type="journal article" date="2019" name="Fungal Biol. Biotechnol.">
        <title>Draft genome sequence of fastidious pathogen Ceratobasidium theobromae, which causes vascular-streak dieback in Theobroma cacao.</title>
        <authorList>
            <person name="Ali S.S."/>
            <person name="Asman A."/>
            <person name="Shao J."/>
            <person name="Firmansyah A.P."/>
            <person name="Susilo A.W."/>
            <person name="Rosmana A."/>
            <person name="McMahon P."/>
            <person name="Junaid M."/>
            <person name="Guest D."/>
            <person name="Kheng T.Y."/>
            <person name="Meinhardt L.W."/>
            <person name="Bailey B.A."/>
        </authorList>
    </citation>
    <scope>NUCLEOTIDE SEQUENCE [LARGE SCALE GENOMIC DNA]</scope>
    <source>
        <strain evidence="5 6">CT2</strain>
    </source>
</reference>
<dbReference type="EMBL" id="SSOP01000056">
    <property type="protein sequence ID" value="KAB5592718.1"/>
    <property type="molecule type" value="Genomic_DNA"/>
</dbReference>
<dbReference type="GO" id="GO:0000981">
    <property type="term" value="F:DNA-binding transcription factor activity, RNA polymerase II-specific"/>
    <property type="evidence" value="ECO:0007669"/>
    <property type="project" value="InterPro"/>
</dbReference>
<dbReference type="Proteomes" id="UP000383932">
    <property type="component" value="Unassembled WGS sequence"/>
</dbReference>
<feature type="compositionally biased region" description="Low complexity" evidence="3">
    <location>
        <begin position="56"/>
        <end position="70"/>
    </location>
</feature>
<protein>
    <recommendedName>
        <fullName evidence="4">Zn(2)-C6 fungal-type domain-containing protein</fullName>
    </recommendedName>
</protein>
<feature type="compositionally biased region" description="Polar residues" evidence="3">
    <location>
        <begin position="182"/>
        <end position="200"/>
    </location>
</feature>
<comment type="caution">
    <text evidence="5">The sequence shown here is derived from an EMBL/GenBank/DDBJ whole genome shotgun (WGS) entry which is preliminary data.</text>
</comment>
<dbReference type="AlphaFoldDB" id="A0A5N5QMC7"/>
<evidence type="ECO:0000256" key="2">
    <source>
        <dbReference type="ARBA" id="ARBA00023242"/>
    </source>
</evidence>
<keyword evidence="2" id="KW-0539">Nucleus</keyword>
<comment type="subcellular location">
    <subcellularLocation>
        <location evidence="1">Nucleus</location>
    </subcellularLocation>
</comment>
<evidence type="ECO:0000256" key="1">
    <source>
        <dbReference type="ARBA" id="ARBA00004123"/>
    </source>
</evidence>
<dbReference type="PROSITE" id="PS50048">
    <property type="entry name" value="ZN2_CY6_FUNGAL_2"/>
    <property type="match status" value="1"/>
</dbReference>
<evidence type="ECO:0000256" key="3">
    <source>
        <dbReference type="SAM" id="MobiDB-lite"/>
    </source>
</evidence>
<accession>A0A5N5QMC7</accession>
<keyword evidence="6" id="KW-1185">Reference proteome</keyword>
<evidence type="ECO:0000259" key="4">
    <source>
        <dbReference type="PROSITE" id="PS50048"/>
    </source>
</evidence>
<proteinExistence type="predicted"/>
<feature type="domain" description="Zn(2)-C6 fungal-type" evidence="4">
    <location>
        <begin position="8"/>
        <end position="38"/>
    </location>
</feature>
<dbReference type="InterPro" id="IPR001138">
    <property type="entry name" value="Zn2Cys6_DnaBD"/>
</dbReference>
<sequence length="668" mass="73909">MHFRSKTGCLTCKRRHRKCDETHPICRRCVSSGLECYFAQRDNRVGITRSSGASTPEFFSSSSASSSQFSPNGQFHGTGARPTLSLPISGDHFDGMTVDPNEYPLAFSLTSQSSDRPLDLFLPVDNSWHASLQMSTDSGLDPLTTQHITGNRATCPAEAASPPGLVFSPTSSPASASTSSSGPQSRPKSTLDNPTQRKSLMSPGQASLFEALLSLAQPGDTLTSGPVHLSRSLHQLTPPPEDEDVEPDGSGDNDDPEGVVQRLCIVPVLDSNAESNTLAFVLQSYARWLALTVFDPLRIAHLAKSDIIRQVSNSATTRTRIILVANVFNILGKAPDLNEKGLSIISSLRAGVYNDLSLFKAHPPSRVREMDMQEALEVLTNILEVISIHFYASPLPALLALMQAAAPVFRRACPEPPERLVNLPSILWNPELQRRYFAVIDIGLSITTNRPMLFRYDVTYPPEICDTLVNPKESENTGMEWMYGIPDQFVVLFAWMNALREDFYGRNVDPELVRQVEERARNAKVGQNLCSPDTSPVLRIRRMVVQESWRQVVYIFLYMNLCGANAKDPRVNKAFAMFMRLVRETKPARNPDAFLFIPMLVAGVAACKQHDRDTLRRRMLGVRECSIPGIVGNDGVRVLMDIWAQTDAEGRVAVWSDFGISYNRVVGL</sequence>
<dbReference type="Gene3D" id="4.10.240.10">
    <property type="entry name" value="Zn(2)-C6 fungal-type DNA-binding domain"/>
    <property type="match status" value="1"/>
</dbReference>
<evidence type="ECO:0000313" key="5">
    <source>
        <dbReference type="EMBL" id="KAB5592718.1"/>
    </source>
</evidence>
<feature type="compositionally biased region" description="Low complexity" evidence="3">
    <location>
        <begin position="168"/>
        <end position="181"/>
    </location>
</feature>
<dbReference type="PANTHER" id="PTHR37534">
    <property type="entry name" value="TRANSCRIPTIONAL ACTIVATOR PROTEIN UGA3"/>
    <property type="match status" value="1"/>
</dbReference>
<dbReference type="Pfam" id="PF00172">
    <property type="entry name" value="Zn_clus"/>
    <property type="match status" value="1"/>
</dbReference>
<feature type="region of interest" description="Disordered" evidence="3">
    <location>
        <begin position="154"/>
        <end position="200"/>
    </location>
</feature>
<dbReference type="SUPFAM" id="SSF57701">
    <property type="entry name" value="Zn2/Cys6 DNA-binding domain"/>
    <property type="match status" value="1"/>
</dbReference>
<feature type="region of interest" description="Disordered" evidence="3">
    <location>
        <begin position="56"/>
        <end position="95"/>
    </location>
</feature>
<dbReference type="PANTHER" id="PTHR37534:SF46">
    <property type="entry name" value="ZN(II)2CYS6 TRANSCRIPTION FACTOR (EUROFUNG)"/>
    <property type="match status" value="1"/>
</dbReference>
<name>A0A5N5QMC7_9AGAM</name>
<feature type="region of interest" description="Disordered" evidence="3">
    <location>
        <begin position="223"/>
        <end position="257"/>
    </location>
</feature>
<dbReference type="SMART" id="SM00066">
    <property type="entry name" value="GAL4"/>
    <property type="match status" value="1"/>
</dbReference>
<feature type="compositionally biased region" description="Acidic residues" evidence="3">
    <location>
        <begin position="240"/>
        <end position="257"/>
    </location>
</feature>
<dbReference type="CDD" id="cd00067">
    <property type="entry name" value="GAL4"/>
    <property type="match status" value="1"/>
</dbReference>
<dbReference type="PROSITE" id="PS00463">
    <property type="entry name" value="ZN2_CY6_FUNGAL_1"/>
    <property type="match status" value="1"/>
</dbReference>
<dbReference type="InterPro" id="IPR021858">
    <property type="entry name" value="Fun_TF"/>
</dbReference>
<dbReference type="Pfam" id="PF11951">
    <property type="entry name" value="Fungal_trans_2"/>
    <property type="match status" value="1"/>
</dbReference>